<dbReference type="EMBL" id="AMZH03010187">
    <property type="protein sequence ID" value="RRT55221.1"/>
    <property type="molecule type" value="Genomic_DNA"/>
</dbReference>
<evidence type="ECO:0000313" key="2">
    <source>
        <dbReference type="EMBL" id="RRT55221.1"/>
    </source>
</evidence>
<evidence type="ECO:0000256" key="1">
    <source>
        <dbReference type="SAM" id="Phobius"/>
    </source>
</evidence>
<feature type="transmembrane region" description="Helical" evidence="1">
    <location>
        <begin position="51"/>
        <end position="68"/>
    </location>
</feature>
<organism evidence="2 3">
    <name type="scientific">Ensete ventricosum</name>
    <name type="common">Abyssinian banana</name>
    <name type="synonym">Musa ensete</name>
    <dbReference type="NCBI Taxonomy" id="4639"/>
    <lineage>
        <taxon>Eukaryota</taxon>
        <taxon>Viridiplantae</taxon>
        <taxon>Streptophyta</taxon>
        <taxon>Embryophyta</taxon>
        <taxon>Tracheophyta</taxon>
        <taxon>Spermatophyta</taxon>
        <taxon>Magnoliopsida</taxon>
        <taxon>Liliopsida</taxon>
        <taxon>Zingiberales</taxon>
        <taxon>Musaceae</taxon>
        <taxon>Ensete</taxon>
    </lineage>
</organism>
<evidence type="ECO:0000313" key="3">
    <source>
        <dbReference type="Proteomes" id="UP000287651"/>
    </source>
</evidence>
<dbReference type="Proteomes" id="UP000287651">
    <property type="component" value="Unassembled WGS sequence"/>
</dbReference>
<gene>
    <name evidence="2" type="ORF">B296_00021599</name>
</gene>
<keyword evidence="1" id="KW-0812">Transmembrane</keyword>
<comment type="caution">
    <text evidence="2">The sequence shown here is derived from an EMBL/GenBank/DDBJ whole genome shotgun (WGS) entry which is preliminary data.</text>
</comment>
<accession>A0A426YU70</accession>
<keyword evidence="1" id="KW-0472">Membrane</keyword>
<dbReference type="AlphaFoldDB" id="A0A426YU70"/>
<reference evidence="2 3" key="1">
    <citation type="journal article" date="2014" name="Agronomy (Basel)">
        <title>A Draft Genome Sequence for Ensete ventricosum, the Drought-Tolerant Tree Against Hunger.</title>
        <authorList>
            <person name="Harrison J."/>
            <person name="Moore K.A."/>
            <person name="Paszkiewicz K."/>
            <person name="Jones T."/>
            <person name="Grant M."/>
            <person name="Ambacheew D."/>
            <person name="Muzemil S."/>
            <person name="Studholme D.J."/>
        </authorList>
    </citation>
    <scope>NUCLEOTIDE SEQUENCE [LARGE SCALE GENOMIC DNA]</scope>
</reference>
<sequence>MADQVNYPTVVQNITSQFHLRSQFSQDLQARNYNLCKLCLLFLPKHLRGKGLQALLSISLWLVFLLQFQRLLLLPFNCETTGTESG</sequence>
<name>A0A426YU70_ENSVE</name>
<protein>
    <submittedName>
        <fullName evidence="2">Uncharacterized protein</fullName>
    </submittedName>
</protein>
<proteinExistence type="predicted"/>
<keyword evidence="1" id="KW-1133">Transmembrane helix</keyword>